<protein>
    <submittedName>
        <fullName evidence="1">Uncharacterized protein</fullName>
    </submittedName>
</protein>
<comment type="caution">
    <text evidence="1">The sequence shown here is derived from an EMBL/GenBank/DDBJ whole genome shotgun (WGS) entry which is preliminary data.</text>
</comment>
<organism evidence="1 2">
    <name type="scientific">Coemansia linderi</name>
    <dbReference type="NCBI Taxonomy" id="2663919"/>
    <lineage>
        <taxon>Eukaryota</taxon>
        <taxon>Fungi</taxon>
        <taxon>Fungi incertae sedis</taxon>
        <taxon>Zoopagomycota</taxon>
        <taxon>Kickxellomycotina</taxon>
        <taxon>Kickxellomycetes</taxon>
        <taxon>Kickxellales</taxon>
        <taxon>Kickxellaceae</taxon>
        <taxon>Coemansia</taxon>
    </lineage>
</organism>
<accession>A0ACC1K9Z4</accession>
<dbReference type="EMBL" id="JANBUK010001770">
    <property type="protein sequence ID" value="KAJ2777725.1"/>
    <property type="molecule type" value="Genomic_DNA"/>
</dbReference>
<keyword evidence="2" id="KW-1185">Reference proteome</keyword>
<sequence>MGAVEAYLVAYNAASFAGWAYVLSQTVLYLSKHGTDLSGLFDRIGYALIYVQTGAVLEVVHSLLGLVRSGALTALLQVYSRLLLVWGTLYPFDSPEIRASPALVLMVLAWSITECVRYSHYALGILNIEVYALLYLRYTLFYVLYPAGVTGELLEMWAALPHAAALHPALRAFLLLNMSGYPPVLYKLYTHMIYQRRKVLGGSSPTTPKASVDSGSARKKKLTPDTGNPPKRQRQFYEGEPDTTKWAVPPPPDIFPNDTTLHLPCPSNTDSNATEAKPPAAAPLDIPPADPGVSQTADAEPADASQTSSPRLSNETMHQVRLLCSAQNDFERRLFEHRRGIQHEQEKIMRVIQARELVCPVPKKELEDTLRQHRADLDRADRRAIEKLDELRYQQQLKLESLGVPGFYPSSSIEVMQGQQRELRRLLGE</sequence>
<name>A0ACC1K9Z4_9FUNG</name>
<proteinExistence type="predicted"/>
<evidence type="ECO:0000313" key="1">
    <source>
        <dbReference type="EMBL" id="KAJ2777725.1"/>
    </source>
</evidence>
<reference evidence="1" key="1">
    <citation type="submission" date="2022-07" db="EMBL/GenBank/DDBJ databases">
        <title>Phylogenomic reconstructions and comparative analyses of Kickxellomycotina fungi.</title>
        <authorList>
            <person name="Reynolds N.K."/>
            <person name="Stajich J.E."/>
            <person name="Barry K."/>
            <person name="Grigoriev I.V."/>
            <person name="Crous P."/>
            <person name="Smith M.E."/>
        </authorList>
    </citation>
    <scope>NUCLEOTIDE SEQUENCE</scope>
    <source>
        <strain evidence="1">BCRC 34191</strain>
    </source>
</reference>
<evidence type="ECO:0000313" key="2">
    <source>
        <dbReference type="Proteomes" id="UP001140066"/>
    </source>
</evidence>
<gene>
    <name evidence="1" type="ORF">GGI18_004149</name>
</gene>
<dbReference type="Proteomes" id="UP001140066">
    <property type="component" value="Unassembled WGS sequence"/>
</dbReference>